<keyword evidence="1" id="KW-0732">Signal</keyword>
<evidence type="ECO:0008006" key="4">
    <source>
        <dbReference type="Google" id="ProtNLM"/>
    </source>
</evidence>
<dbReference type="AlphaFoldDB" id="A0A069E5V5"/>
<dbReference type="Proteomes" id="UP000027446">
    <property type="component" value="Unassembled WGS sequence"/>
</dbReference>
<organism evidence="2 3">
    <name type="scientific">Hyphomonas adhaerens MHS-3</name>
    <dbReference type="NCBI Taxonomy" id="1280949"/>
    <lineage>
        <taxon>Bacteria</taxon>
        <taxon>Pseudomonadati</taxon>
        <taxon>Pseudomonadota</taxon>
        <taxon>Alphaproteobacteria</taxon>
        <taxon>Hyphomonadales</taxon>
        <taxon>Hyphomonadaceae</taxon>
        <taxon>Hyphomonas</taxon>
    </lineage>
</organism>
<dbReference type="STRING" id="1280949.HAD_06740"/>
<feature type="chain" id="PRO_5001660775" description="Lipoprotein" evidence="1">
    <location>
        <begin position="24"/>
        <end position="304"/>
    </location>
</feature>
<accession>A0A069E5V5</accession>
<feature type="signal peptide" evidence="1">
    <location>
        <begin position="1"/>
        <end position="23"/>
    </location>
</feature>
<evidence type="ECO:0000256" key="1">
    <source>
        <dbReference type="SAM" id="SignalP"/>
    </source>
</evidence>
<evidence type="ECO:0000313" key="2">
    <source>
        <dbReference type="EMBL" id="KCZ85359.1"/>
    </source>
</evidence>
<name>A0A069E5V5_9PROT</name>
<protein>
    <recommendedName>
        <fullName evidence="4">Lipoprotein</fullName>
    </recommendedName>
</protein>
<dbReference type="PATRIC" id="fig|1280949.3.peg.1371"/>
<dbReference type="OrthoDB" id="9879060at2"/>
<gene>
    <name evidence="2" type="ORF">HAD_06740</name>
</gene>
<evidence type="ECO:0000313" key="3">
    <source>
        <dbReference type="Proteomes" id="UP000027446"/>
    </source>
</evidence>
<sequence>MKTLKQIGLIALLAGAVSFSAAAEEAVACPVNAAQAMYQVSEALPGATTMEQVSNGYNYTTSYAAACPEDAYTQYFVALSFYRLAEKIADPGQQFQLMSAAIDALHVYDAAWENLNRDLIWTMPVEPGNGADITVFTGTKSTSLLESKLVPMVVVFEAGGLFHDIMSGKGQTEESPCPWHRPEMAIAEARGHVIGQDTFVQYYSTGDQLPNIMGSVDRLEFLAAACPNARKAIVFESATLYAHAAETAYEFNIDDSAAGYAADAITQYELFRSLAKNTAADRSKLTLVDNALKRMREMAPETAE</sequence>
<proteinExistence type="predicted"/>
<dbReference type="EMBL" id="ARYH01000001">
    <property type="protein sequence ID" value="KCZ85359.1"/>
    <property type="molecule type" value="Genomic_DNA"/>
</dbReference>
<reference evidence="2 3" key="1">
    <citation type="journal article" date="2014" name="Antonie Van Leeuwenhoek">
        <title>Hyphomonas beringensis sp. nov. and Hyphomonas chukchiensis sp. nov., isolated from surface seawater of the Bering Sea and Chukchi Sea.</title>
        <authorList>
            <person name="Li C."/>
            <person name="Lai Q."/>
            <person name="Li G."/>
            <person name="Dong C."/>
            <person name="Wang J."/>
            <person name="Liao Y."/>
            <person name="Shao Z."/>
        </authorList>
    </citation>
    <scope>NUCLEOTIDE SEQUENCE [LARGE SCALE GENOMIC DNA]</scope>
    <source>
        <strain evidence="2 3">MHS-3</strain>
    </source>
</reference>
<comment type="caution">
    <text evidence="2">The sequence shown here is derived from an EMBL/GenBank/DDBJ whole genome shotgun (WGS) entry which is preliminary data.</text>
</comment>
<dbReference type="RefSeq" id="WP_035570137.1">
    <property type="nucleotide sequence ID" value="NZ_ARYH01000001.1"/>
</dbReference>
<keyword evidence="3" id="KW-1185">Reference proteome</keyword>